<dbReference type="STRING" id="1193011.LEP1GSC058_1753"/>
<sequence>MSYGYGVALNTNPTKEYANPNYIPIKGGLIVHSGTIPGPIGHNAESLANGSACSRSILGLVAFGDSSIEAAKANGKIVKVANVDFEQFGVIAGWIYHSFCTVVSGSTNSSAAPESKAEARTIPGKKK</sequence>
<accession>S3VDS8</accession>
<keyword evidence="3" id="KW-1185">Reference proteome</keyword>
<dbReference type="Proteomes" id="UP000014540">
    <property type="component" value="Unassembled WGS sequence"/>
</dbReference>
<name>S3VDS8_9LEPT</name>
<dbReference type="OrthoDB" id="328486at2"/>
<feature type="region of interest" description="Disordered" evidence="1">
    <location>
        <begin position="106"/>
        <end position="127"/>
    </location>
</feature>
<evidence type="ECO:0000313" key="3">
    <source>
        <dbReference type="Proteomes" id="UP000014540"/>
    </source>
</evidence>
<proteinExistence type="predicted"/>
<gene>
    <name evidence="2" type="ORF">LEP1GSC058_1753</name>
</gene>
<dbReference type="Pfam" id="PF13146">
    <property type="entry name" value="TRL"/>
    <property type="match status" value="1"/>
</dbReference>
<reference evidence="2" key="1">
    <citation type="submission" date="2013-04" db="EMBL/GenBank/DDBJ databases">
        <authorList>
            <person name="Harkins D.M."/>
            <person name="Durkin A.S."/>
            <person name="Selengut J.D."/>
            <person name="Sanka R."/>
            <person name="DePew J."/>
            <person name="Purushe J."/>
            <person name="Ahmed A."/>
            <person name="van der Linden H."/>
            <person name="Goris M.G.A."/>
            <person name="Hartskeerl R.A."/>
            <person name="Vinetz J.M."/>
            <person name="Sutton G.G."/>
            <person name="Nelson W.C."/>
            <person name="Fouts D.E."/>
        </authorList>
    </citation>
    <scope>NUCLEOTIDE SEQUENCE [LARGE SCALE GENOMIC DNA]</scope>
    <source>
        <strain evidence="2">BUT 6</strain>
    </source>
</reference>
<dbReference type="AlphaFoldDB" id="S3VDS8"/>
<evidence type="ECO:0000313" key="2">
    <source>
        <dbReference type="EMBL" id="EPG74645.1"/>
    </source>
</evidence>
<dbReference type="EMBL" id="AKWZ02000009">
    <property type="protein sequence ID" value="EPG74645.1"/>
    <property type="molecule type" value="Genomic_DNA"/>
</dbReference>
<protein>
    <submittedName>
        <fullName evidence="2">TRL-like family protein</fullName>
    </submittedName>
</protein>
<comment type="caution">
    <text evidence="2">The sequence shown here is derived from an EMBL/GenBank/DDBJ whole genome shotgun (WGS) entry which is preliminary data.</text>
</comment>
<dbReference type="RefSeq" id="WP_016549208.1">
    <property type="nucleotide sequence ID" value="NZ_AKWZ02000009.1"/>
</dbReference>
<organism evidence="2 3">
    <name type="scientific">Leptospira fainei serovar Hurstbridge str. BUT 6</name>
    <dbReference type="NCBI Taxonomy" id="1193011"/>
    <lineage>
        <taxon>Bacteria</taxon>
        <taxon>Pseudomonadati</taxon>
        <taxon>Spirochaetota</taxon>
        <taxon>Spirochaetia</taxon>
        <taxon>Leptospirales</taxon>
        <taxon>Leptospiraceae</taxon>
        <taxon>Leptospira</taxon>
    </lineage>
</organism>
<dbReference type="InterPro" id="IPR025113">
    <property type="entry name" value="TRL-like"/>
</dbReference>
<evidence type="ECO:0000256" key="1">
    <source>
        <dbReference type="SAM" id="MobiDB-lite"/>
    </source>
</evidence>